<dbReference type="GO" id="GO:0019843">
    <property type="term" value="F:rRNA binding"/>
    <property type="evidence" value="ECO:0007669"/>
    <property type="project" value="UniProtKB-UniRule"/>
</dbReference>
<evidence type="ECO:0000256" key="1">
    <source>
        <dbReference type="ARBA" id="ARBA00022722"/>
    </source>
</evidence>
<keyword evidence="9" id="KW-1185">Reference proteome</keyword>
<dbReference type="PANTHER" id="PTHR35562">
    <property type="entry name" value="DNA ENDONUCLEASE SMRA-RELATED"/>
    <property type="match status" value="1"/>
</dbReference>
<dbReference type="GO" id="GO:0016787">
    <property type="term" value="F:hydrolase activity"/>
    <property type="evidence" value="ECO:0007669"/>
    <property type="project" value="UniProtKB-KW"/>
</dbReference>
<dbReference type="NCBIfam" id="NF003432">
    <property type="entry name" value="PRK04946.1"/>
    <property type="match status" value="1"/>
</dbReference>
<comment type="similarity">
    <text evidence="6">Belongs to the SmrB family.</text>
</comment>
<dbReference type="HAMAP" id="MF_01042">
    <property type="entry name" value="SmrB"/>
    <property type="match status" value="1"/>
</dbReference>
<comment type="subunit">
    <text evidence="6">Associates with collided ribosomes, but not with correctly translating polysomes.</text>
</comment>
<keyword evidence="1 6" id="KW-0540">Nuclease</keyword>
<evidence type="ECO:0000256" key="6">
    <source>
        <dbReference type="HAMAP-Rule" id="MF_01042"/>
    </source>
</evidence>
<dbReference type="PROSITE" id="PS50828">
    <property type="entry name" value="SMR"/>
    <property type="match status" value="1"/>
</dbReference>
<dbReference type="InterPro" id="IPR002625">
    <property type="entry name" value="Smr_dom"/>
</dbReference>
<evidence type="ECO:0000313" key="8">
    <source>
        <dbReference type="EMBL" id="QHM71853.1"/>
    </source>
</evidence>
<dbReference type="Proteomes" id="UP000464053">
    <property type="component" value="Chromosome"/>
</dbReference>
<organism evidence="8 9">
    <name type="scientific">Mixta intestinalis</name>
    <dbReference type="NCBI Taxonomy" id="1615494"/>
    <lineage>
        <taxon>Bacteria</taxon>
        <taxon>Pseudomonadati</taxon>
        <taxon>Pseudomonadota</taxon>
        <taxon>Gammaproteobacteria</taxon>
        <taxon>Enterobacterales</taxon>
        <taxon>Erwiniaceae</taxon>
        <taxon>Mixta</taxon>
    </lineage>
</organism>
<protein>
    <recommendedName>
        <fullName evidence="6">Ribosome rescue factor SmrB</fullName>
        <ecNumber evidence="6">3.1.-.-</ecNumber>
    </recommendedName>
</protein>
<dbReference type="GO" id="GO:0004521">
    <property type="term" value="F:RNA endonuclease activity"/>
    <property type="evidence" value="ECO:0007669"/>
    <property type="project" value="UniProtKB-UniRule"/>
</dbReference>
<dbReference type="InterPro" id="IPR022990">
    <property type="entry name" value="SmrB-like"/>
</dbReference>
<dbReference type="Gene3D" id="3.30.1370.110">
    <property type="match status" value="1"/>
</dbReference>
<dbReference type="InterPro" id="IPR036063">
    <property type="entry name" value="Smr_dom_sf"/>
</dbReference>
<dbReference type="KEGG" id="mint:C7M51_02145"/>
<keyword evidence="3 6" id="KW-0255">Endonuclease</keyword>
<keyword evidence="5 6" id="KW-0694">RNA-binding</keyword>
<name>A0A6P1PZN5_9GAMM</name>
<dbReference type="AlphaFoldDB" id="A0A6P1PZN5"/>
<evidence type="ECO:0000259" key="7">
    <source>
        <dbReference type="PROSITE" id="PS50828"/>
    </source>
</evidence>
<dbReference type="SMART" id="SM00463">
    <property type="entry name" value="SMR"/>
    <property type="match status" value="1"/>
</dbReference>
<sequence length="222" mass="25648">MKCMRIQRSWVKKLTFVYNAGYRSPQAVQAMTFNTQKSGTMKKKEQLSDDDKALFRQLMTGTRKLKQDTMVHKPMRKKAEVSLKRQLSEQADNSHYFSDEFQPLLAEDGPVRYVRSDVSHYELKKLRRGDYTPEIFLDLHGLTQQQAKQELGALIAACRREHIFCASVMHGHGKHILKQQTPLWLAQHPDVMAFHQAPKMFGGDAALLVLIEVEEWQPPELP</sequence>
<dbReference type="Pfam" id="PF01713">
    <property type="entry name" value="Smr"/>
    <property type="match status" value="1"/>
</dbReference>
<evidence type="ECO:0000313" key="9">
    <source>
        <dbReference type="Proteomes" id="UP000464053"/>
    </source>
</evidence>
<dbReference type="SUPFAM" id="SSF160443">
    <property type="entry name" value="SMR domain-like"/>
    <property type="match status" value="1"/>
</dbReference>
<evidence type="ECO:0000256" key="2">
    <source>
        <dbReference type="ARBA" id="ARBA00022730"/>
    </source>
</evidence>
<evidence type="ECO:0000256" key="5">
    <source>
        <dbReference type="ARBA" id="ARBA00022884"/>
    </source>
</evidence>
<proteinExistence type="inferred from homology"/>
<dbReference type="PANTHER" id="PTHR35562:SF1">
    <property type="entry name" value="UPF0115 PROTEIN YFCN"/>
    <property type="match status" value="1"/>
</dbReference>
<dbReference type="EMBL" id="CP028271">
    <property type="protein sequence ID" value="QHM71853.1"/>
    <property type="molecule type" value="Genomic_DNA"/>
</dbReference>
<dbReference type="EC" id="3.1.-.-" evidence="6"/>
<dbReference type="GO" id="GO:0072344">
    <property type="term" value="P:rescue of stalled ribosome"/>
    <property type="evidence" value="ECO:0007669"/>
    <property type="project" value="UniProtKB-UniRule"/>
</dbReference>
<feature type="domain" description="Smr" evidence="7">
    <location>
        <begin position="137"/>
        <end position="212"/>
    </location>
</feature>
<evidence type="ECO:0000256" key="4">
    <source>
        <dbReference type="ARBA" id="ARBA00022801"/>
    </source>
</evidence>
<reference evidence="8 9" key="1">
    <citation type="submission" date="2018-03" db="EMBL/GenBank/DDBJ databases">
        <title>Pantoea intestinalis SRCM103226 isolated form the mealworm.</title>
        <authorList>
            <person name="Jeong D.-Y."/>
            <person name="Kim J.W."/>
        </authorList>
    </citation>
    <scope>NUCLEOTIDE SEQUENCE [LARGE SCALE GENOMIC DNA]</scope>
    <source>
        <strain evidence="8 9">SRCM103226</strain>
    </source>
</reference>
<keyword evidence="2 6" id="KW-0699">rRNA-binding</keyword>
<evidence type="ECO:0000256" key="3">
    <source>
        <dbReference type="ARBA" id="ARBA00022759"/>
    </source>
</evidence>
<gene>
    <name evidence="8" type="primary">smrA_2</name>
    <name evidence="6" type="synonym">smrB</name>
    <name evidence="8" type="ORF">C7M51_02145</name>
</gene>
<accession>A0A6P1PZN5</accession>
<keyword evidence="4 6" id="KW-0378">Hydrolase</keyword>
<comment type="function">
    <text evidence="6">Acts as a ribosome collision sensor. Detects stalled/collided disomes (pairs of ribosomes where the leading ribosome is stalled and a second ribosome has collided with it) and endonucleolytically cleaves mRNA at the 5' boundary of the stalled ribosome. Stalled/collided disomes form a new interface (primarily via the 30S subunits) that binds SmrB. Cleaved mRNA becomes available for tmRNA ligation, leading to ribosomal subunit dissociation and rescue of stalled ribosomes.</text>
</comment>